<keyword evidence="3" id="KW-1185">Reference proteome</keyword>
<dbReference type="Gene3D" id="3.30.420.40">
    <property type="match status" value="1"/>
</dbReference>
<comment type="caution">
    <text evidence="2">The sequence shown here is derived from an EMBL/GenBank/DDBJ whole genome shotgun (WGS) entry which is preliminary data.</text>
</comment>
<evidence type="ECO:0000313" key="2">
    <source>
        <dbReference type="EMBL" id="MBB6692561.1"/>
    </source>
</evidence>
<feature type="domain" description="Gcp-like" evidence="1">
    <location>
        <begin position="43"/>
        <end position="145"/>
    </location>
</feature>
<organism evidence="2 3">
    <name type="scientific">Cohnella xylanilytica</name>
    <dbReference type="NCBI Taxonomy" id="557555"/>
    <lineage>
        <taxon>Bacteria</taxon>
        <taxon>Bacillati</taxon>
        <taxon>Bacillota</taxon>
        <taxon>Bacilli</taxon>
        <taxon>Bacillales</taxon>
        <taxon>Paenibacillaceae</taxon>
        <taxon>Cohnella</taxon>
    </lineage>
</organism>
<dbReference type="GO" id="GO:0002949">
    <property type="term" value="P:tRNA threonylcarbamoyladenosine modification"/>
    <property type="evidence" value="ECO:0007669"/>
    <property type="project" value="InterPro"/>
</dbReference>
<name>A0A841U380_9BACL</name>
<accession>A0A841U380</accession>
<reference evidence="2 3" key="1">
    <citation type="submission" date="2020-08" db="EMBL/GenBank/DDBJ databases">
        <title>Cohnella phylogeny.</title>
        <authorList>
            <person name="Dunlap C."/>
        </authorList>
    </citation>
    <scope>NUCLEOTIDE SEQUENCE [LARGE SCALE GENOMIC DNA]</scope>
    <source>
        <strain evidence="2 3">DSM 25239</strain>
    </source>
</reference>
<dbReference type="NCBIfam" id="TIGR03725">
    <property type="entry name" value="T6A_YeaZ"/>
    <property type="match status" value="1"/>
</dbReference>
<dbReference type="EMBL" id="JACJVR010000054">
    <property type="protein sequence ID" value="MBB6692561.1"/>
    <property type="molecule type" value="Genomic_DNA"/>
</dbReference>
<dbReference type="InterPro" id="IPR022496">
    <property type="entry name" value="T6A_TsaB"/>
</dbReference>
<dbReference type="Proteomes" id="UP000553776">
    <property type="component" value="Unassembled WGS sequence"/>
</dbReference>
<dbReference type="PANTHER" id="PTHR11735">
    <property type="entry name" value="TRNA N6-ADENOSINE THREONYLCARBAMOYLTRANSFERASE"/>
    <property type="match status" value="1"/>
</dbReference>
<dbReference type="AlphaFoldDB" id="A0A841U380"/>
<sequence>MNEAIQADPKSGCTALAFDTSTSVLAAALTRNGETLGSSRSFTERNHSVRIVSDLRDLMERAGVRREDVDVIAVGQGPGSYTGVRIAVSAAKTLAWAWGKPLVGVSSLEAIASGTWASLAARPDTGDEAWIVPLMDARRGQAYTSLFRGNRHGEWTRLEEDGIRLLADWERSLSDRLRALQASDRPAAVYFVGEIGFLEGKWNPPAESPVPFLLEPSVLDAGAVGLLAERRFRRGERDDVHGFVPNYTQLTEAEVNLMKAKTERAN</sequence>
<gene>
    <name evidence="2" type="primary">tsaB</name>
    <name evidence="2" type="ORF">H7B90_14220</name>
</gene>
<dbReference type="RefSeq" id="WP_185136548.1">
    <property type="nucleotide sequence ID" value="NZ_BORM01000001.1"/>
</dbReference>
<dbReference type="InterPro" id="IPR043129">
    <property type="entry name" value="ATPase_NBD"/>
</dbReference>
<dbReference type="Pfam" id="PF00814">
    <property type="entry name" value="TsaD"/>
    <property type="match status" value="1"/>
</dbReference>
<dbReference type="GO" id="GO:0016740">
    <property type="term" value="F:transferase activity"/>
    <property type="evidence" value="ECO:0007669"/>
    <property type="project" value="UniProtKB-KW"/>
</dbReference>
<protein>
    <submittedName>
        <fullName evidence="2">tRNA (Adenosine(37)-N6)-threonylcarbamoyltransferase complex dimerization subunit type 1 TsaB</fullName>
    </submittedName>
</protein>
<evidence type="ECO:0000313" key="3">
    <source>
        <dbReference type="Proteomes" id="UP000553776"/>
    </source>
</evidence>
<dbReference type="PANTHER" id="PTHR11735:SF11">
    <property type="entry name" value="TRNA THREONYLCARBAMOYLADENOSINE BIOSYNTHESIS PROTEIN TSAB"/>
    <property type="match status" value="1"/>
</dbReference>
<dbReference type="CDD" id="cd24032">
    <property type="entry name" value="ASKHA_NBD_TsaB"/>
    <property type="match status" value="1"/>
</dbReference>
<keyword evidence="2" id="KW-0808">Transferase</keyword>
<dbReference type="InterPro" id="IPR000905">
    <property type="entry name" value="Gcp-like_dom"/>
</dbReference>
<evidence type="ECO:0000259" key="1">
    <source>
        <dbReference type="Pfam" id="PF00814"/>
    </source>
</evidence>
<proteinExistence type="predicted"/>
<dbReference type="GO" id="GO:0005829">
    <property type="term" value="C:cytosol"/>
    <property type="evidence" value="ECO:0007669"/>
    <property type="project" value="TreeGrafter"/>
</dbReference>
<dbReference type="SUPFAM" id="SSF53067">
    <property type="entry name" value="Actin-like ATPase domain"/>
    <property type="match status" value="2"/>
</dbReference>